<dbReference type="InterPro" id="IPR004490">
    <property type="entry name" value="GlcD"/>
</dbReference>
<accession>A0ABR7ZX10</accession>
<reference evidence="6 7" key="1">
    <citation type="journal article" date="2020" name="ISME J.">
        <title>Comparative genomics reveals insights into cyanobacterial evolution and habitat adaptation.</title>
        <authorList>
            <person name="Chen M.Y."/>
            <person name="Teng W.K."/>
            <person name="Zhao L."/>
            <person name="Hu C.X."/>
            <person name="Zhou Y.K."/>
            <person name="Han B.P."/>
            <person name="Song L.R."/>
            <person name="Shu W.S."/>
        </authorList>
    </citation>
    <scope>NUCLEOTIDE SEQUENCE [LARGE SCALE GENOMIC DNA]</scope>
    <source>
        <strain evidence="6 7">FACHB-723</strain>
    </source>
</reference>
<keyword evidence="2" id="KW-0285">Flavoprotein</keyword>
<evidence type="ECO:0000256" key="1">
    <source>
        <dbReference type="ARBA" id="ARBA00001974"/>
    </source>
</evidence>
<feature type="domain" description="FAD-binding PCMH-type" evidence="5">
    <location>
        <begin position="59"/>
        <end position="237"/>
    </location>
</feature>
<dbReference type="PANTHER" id="PTHR42934:SF1">
    <property type="entry name" value="GLYCOLATE OXIDASE SUBUNIT GLCD"/>
    <property type="match status" value="1"/>
</dbReference>
<evidence type="ECO:0000259" key="5">
    <source>
        <dbReference type="PROSITE" id="PS51387"/>
    </source>
</evidence>
<dbReference type="Proteomes" id="UP000642094">
    <property type="component" value="Unassembled WGS sequence"/>
</dbReference>
<evidence type="ECO:0000313" key="7">
    <source>
        <dbReference type="Proteomes" id="UP000642094"/>
    </source>
</evidence>
<dbReference type="InterPro" id="IPR004113">
    <property type="entry name" value="FAD-bd_oxidored_4_C"/>
</dbReference>
<dbReference type="InterPro" id="IPR016169">
    <property type="entry name" value="FAD-bd_PCMH_sub2"/>
</dbReference>
<dbReference type="InterPro" id="IPR016166">
    <property type="entry name" value="FAD-bd_PCMH"/>
</dbReference>
<dbReference type="EMBL" id="JACJQB010000014">
    <property type="protein sequence ID" value="MBD2188294.1"/>
    <property type="molecule type" value="Genomic_DNA"/>
</dbReference>
<organism evidence="6 7">
    <name type="scientific">Pseudanabaena mucicola FACHB-723</name>
    <dbReference type="NCBI Taxonomy" id="2692860"/>
    <lineage>
        <taxon>Bacteria</taxon>
        <taxon>Bacillati</taxon>
        <taxon>Cyanobacteriota</taxon>
        <taxon>Cyanophyceae</taxon>
        <taxon>Pseudanabaenales</taxon>
        <taxon>Pseudanabaenaceae</taxon>
        <taxon>Pseudanabaena</taxon>
    </lineage>
</organism>
<dbReference type="PROSITE" id="PS51387">
    <property type="entry name" value="FAD_PCMH"/>
    <property type="match status" value="1"/>
</dbReference>
<evidence type="ECO:0000256" key="3">
    <source>
        <dbReference type="ARBA" id="ARBA00022827"/>
    </source>
</evidence>
<keyword evidence="3" id="KW-0274">FAD</keyword>
<dbReference type="InterPro" id="IPR036318">
    <property type="entry name" value="FAD-bd_PCMH-like_sf"/>
</dbReference>
<gene>
    <name evidence="6" type="primary">glcD</name>
    <name evidence="6" type="ORF">H6F41_09075</name>
</gene>
<comment type="caution">
    <text evidence="6">The sequence shown here is derived from an EMBL/GenBank/DDBJ whole genome shotgun (WGS) entry which is preliminary data.</text>
</comment>
<dbReference type="InterPro" id="IPR016171">
    <property type="entry name" value="Vanillyl_alc_oxidase_C-sub2"/>
</dbReference>
<evidence type="ECO:0000256" key="2">
    <source>
        <dbReference type="ARBA" id="ARBA00022630"/>
    </source>
</evidence>
<dbReference type="SUPFAM" id="SSF56176">
    <property type="entry name" value="FAD-binding/transporter-associated domain-like"/>
    <property type="match status" value="1"/>
</dbReference>
<evidence type="ECO:0000256" key="4">
    <source>
        <dbReference type="ARBA" id="ARBA00023002"/>
    </source>
</evidence>
<dbReference type="NCBIfam" id="TIGR00387">
    <property type="entry name" value="glcD"/>
    <property type="match status" value="1"/>
</dbReference>
<sequence length="504" mass="54078">MTAIAPIPNTSAVASSPDTPKTIDWLAIAHDFMAVVGERYVVRTREELLAYECDGLISYRQQPALVVLPRTTAEMTAVIKICDRNRVAFVARGSGTGLSGGALPLPDSVLIVTSLMKKILDVDFDNQRVVVQPGVINNWVTQAVSGAGFYYAPDPSSQIICSIGGNVAENSGGVHCLKYGVTTNHVLGAKIVLPDGEVKNIGGKIPEMPGYDLTGVFVGSEGTLGIATEVTLKILKSAESIQVLLADFTTVEAAGSTVSDVISAGIIPGGMEIMDNMSINAVEDTVATNCYPRDAASILLIEIDGLEIEVAESAKRIEAICYKNGARNVTSATDADQRLRLWKGRKAAFAAMGRLSPDYYVQDGVIPRTKLTYVLQEIEKLSEKYGYHVANVFHAGDGNLHPLILYNNAEAGALETVEELGGEILKLCVRVGGSISGEHGIGADKKCYMSEMFSDTDLETMQWVRDVFDPQGIANPTKILPTPRTCGEGAKSSYDAKYKLMDRF</sequence>
<proteinExistence type="predicted"/>
<protein>
    <submittedName>
        <fullName evidence="6">Glycolate oxidase subunit GlcD</fullName>
    </submittedName>
</protein>
<dbReference type="InterPro" id="IPR051914">
    <property type="entry name" value="FAD-linked_OxidoTrans_Type4"/>
</dbReference>
<dbReference type="InterPro" id="IPR016164">
    <property type="entry name" value="FAD-linked_Oxase-like_C"/>
</dbReference>
<comment type="cofactor">
    <cofactor evidence="1">
        <name>FAD</name>
        <dbReference type="ChEBI" id="CHEBI:57692"/>
    </cofactor>
</comment>
<dbReference type="InterPro" id="IPR006094">
    <property type="entry name" value="Oxid_FAD_bind_N"/>
</dbReference>
<keyword evidence="4" id="KW-0560">Oxidoreductase</keyword>
<dbReference type="PANTHER" id="PTHR42934">
    <property type="entry name" value="GLYCOLATE OXIDASE SUBUNIT GLCD"/>
    <property type="match status" value="1"/>
</dbReference>
<evidence type="ECO:0000313" key="6">
    <source>
        <dbReference type="EMBL" id="MBD2188294.1"/>
    </source>
</evidence>
<dbReference type="Pfam" id="PF01565">
    <property type="entry name" value="FAD_binding_4"/>
    <property type="match status" value="1"/>
</dbReference>
<dbReference type="Gene3D" id="3.30.465.10">
    <property type="match status" value="1"/>
</dbReference>
<dbReference type="SUPFAM" id="SSF55103">
    <property type="entry name" value="FAD-linked oxidases, C-terminal domain"/>
    <property type="match status" value="1"/>
</dbReference>
<dbReference type="Pfam" id="PF02913">
    <property type="entry name" value="FAD-oxidase_C"/>
    <property type="match status" value="1"/>
</dbReference>
<keyword evidence="7" id="KW-1185">Reference proteome</keyword>
<dbReference type="Gene3D" id="3.30.70.2740">
    <property type="match status" value="1"/>
</dbReference>
<dbReference type="Gene3D" id="1.10.45.10">
    <property type="entry name" value="Vanillyl-alcohol Oxidase, Chain A, domain 4"/>
    <property type="match status" value="1"/>
</dbReference>
<name>A0ABR7ZX10_9CYAN</name>